<dbReference type="InterPro" id="IPR000297">
    <property type="entry name" value="PPIase_PpiC"/>
</dbReference>
<organism evidence="9 10">
    <name type="scientific">Candidatus Accumulibacter aalborgensis</name>
    <dbReference type="NCBI Taxonomy" id="1860102"/>
    <lineage>
        <taxon>Bacteria</taxon>
        <taxon>Pseudomonadati</taxon>
        <taxon>Pseudomonadota</taxon>
        <taxon>Betaproteobacteria</taxon>
        <taxon>Candidatus Accumulibacter</taxon>
    </lineage>
</organism>
<dbReference type="Pfam" id="PF13145">
    <property type="entry name" value="Rotamase_2"/>
    <property type="match status" value="1"/>
</dbReference>
<dbReference type="InterPro" id="IPR046357">
    <property type="entry name" value="PPIase_dom_sf"/>
</dbReference>
<dbReference type="EC" id="5.2.1.8" evidence="3"/>
<dbReference type="InterPro" id="IPR027304">
    <property type="entry name" value="Trigger_fact/SurA_dom_sf"/>
</dbReference>
<protein>
    <recommendedName>
        <fullName evidence="3">peptidylprolyl isomerase</fullName>
        <ecNumber evidence="3">5.2.1.8</ecNumber>
    </recommendedName>
</protein>
<evidence type="ECO:0000256" key="7">
    <source>
        <dbReference type="PROSITE-ProRule" id="PRU00278"/>
    </source>
</evidence>
<evidence type="ECO:0000256" key="3">
    <source>
        <dbReference type="ARBA" id="ARBA00013194"/>
    </source>
</evidence>
<dbReference type="PROSITE" id="PS50198">
    <property type="entry name" value="PPIC_PPIASE_2"/>
    <property type="match status" value="1"/>
</dbReference>
<dbReference type="PANTHER" id="PTHR47245:SF1">
    <property type="entry name" value="FOLDASE PROTEIN PRSA"/>
    <property type="match status" value="1"/>
</dbReference>
<dbReference type="PANTHER" id="PTHR47245">
    <property type="entry name" value="PEPTIDYLPROLYL ISOMERASE"/>
    <property type="match status" value="1"/>
</dbReference>
<keyword evidence="6 7" id="KW-0413">Isomerase</keyword>
<dbReference type="SUPFAM" id="SSF54534">
    <property type="entry name" value="FKBP-like"/>
    <property type="match status" value="1"/>
</dbReference>
<keyword evidence="10" id="KW-1185">Reference proteome</keyword>
<evidence type="ECO:0000256" key="2">
    <source>
        <dbReference type="ARBA" id="ARBA00007656"/>
    </source>
</evidence>
<comment type="catalytic activity">
    <reaction evidence="1">
        <text>[protein]-peptidylproline (omega=180) = [protein]-peptidylproline (omega=0)</text>
        <dbReference type="Rhea" id="RHEA:16237"/>
        <dbReference type="Rhea" id="RHEA-COMP:10747"/>
        <dbReference type="Rhea" id="RHEA-COMP:10748"/>
        <dbReference type="ChEBI" id="CHEBI:83833"/>
        <dbReference type="ChEBI" id="CHEBI:83834"/>
        <dbReference type="EC" id="5.2.1.8"/>
    </reaction>
</comment>
<evidence type="ECO:0000256" key="6">
    <source>
        <dbReference type="ARBA" id="ARBA00023235"/>
    </source>
</evidence>
<dbReference type="InterPro" id="IPR050245">
    <property type="entry name" value="PrsA_foldase"/>
</dbReference>
<dbReference type="Gene3D" id="3.10.50.40">
    <property type="match status" value="1"/>
</dbReference>
<dbReference type="STRING" id="1860102.ACCAA_650020"/>
<keyword evidence="5 7" id="KW-0697">Rotamase</keyword>
<proteinExistence type="inferred from homology"/>
<evidence type="ECO:0000313" key="9">
    <source>
        <dbReference type="EMBL" id="SBT08898.1"/>
    </source>
</evidence>
<dbReference type="SUPFAM" id="SSF109998">
    <property type="entry name" value="Triger factor/SurA peptide-binding domain-like"/>
    <property type="match status" value="1"/>
</dbReference>
<accession>A0A1A8XXW9</accession>
<gene>
    <name evidence="9" type="ORF">ACCAA_650020</name>
</gene>
<comment type="similarity">
    <text evidence="2">Belongs to the PpiC/parvulin rotamase family.</text>
</comment>
<feature type="domain" description="PpiC" evidence="8">
    <location>
        <begin position="170"/>
        <end position="268"/>
    </location>
</feature>
<evidence type="ECO:0000256" key="1">
    <source>
        <dbReference type="ARBA" id="ARBA00000971"/>
    </source>
</evidence>
<dbReference type="EMBL" id="FLQX01000144">
    <property type="protein sequence ID" value="SBT08898.1"/>
    <property type="molecule type" value="Genomic_DNA"/>
</dbReference>
<evidence type="ECO:0000256" key="5">
    <source>
        <dbReference type="ARBA" id="ARBA00023110"/>
    </source>
</evidence>
<sequence length="327" mass="36816">MGWMHDWRDIGALGYRANEVSVADEEQPPRAPASVVVRWLREPLLHFLLLGAVLFGLSSLTRSGHLATAPSKEIRLSLDEIGQLTQLYQSQWRRPPTPQELERMVENKVQQEILYREALAMGLDKDDEIVKRRMAQKMQFLAEDVAAAHEPTTDELRSWFEKNSAKFAQPPRLSFRHLYFSPDRRGAHTRDDAEHALAKLVGQPVDAKIADSLADPFMFQDYYRDRPPDYLGKEFGPPFALAVAKLPPGSWQGPVESGFGWHLVFVDTLVPGRVPTFEEVEPDVRTAWLGEQKSLAWEKAYKGMRANYTVLLPGPPGSAAPSGGMSK</sequence>
<reference evidence="9 10" key="1">
    <citation type="submission" date="2016-06" db="EMBL/GenBank/DDBJ databases">
        <authorList>
            <person name="Kjaerup R.B."/>
            <person name="Dalgaard T.S."/>
            <person name="Juul-Madsen H.R."/>
        </authorList>
    </citation>
    <scope>NUCLEOTIDE SEQUENCE [LARGE SCALE GENOMIC DNA]</scope>
    <source>
        <strain evidence="9">3</strain>
    </source>
</reference>
<dbReference type="AlphaFoldDB" id="A0A1A8XXW9"/>
<dbReference type="GO" id="GO:0003755">
    <property type="term" value="F:peptidyl-prolyl cis-trans isomerase activity"/>
    <property type="evidence" value="ECO:0007669"/>
    <property type="project" value="UniProtKB-KW"/>
</dbReference>
<name>A0A1A8XXW9_9PROT</name>
<evidence type="ECO:0000313" key="10">
    <source>
        <dbReference type="Proteomes" id="UP000199169"/>
    </source>
</evidence>
<keyword evidence="4" id="KW-0732">Signal</keyword>
<evidence type="ECO:0000256" key="4">
    <source>
        <dbReference type="ARBA" id="ARBA00022729"/>
    </source>
</evidence>
<evidence type="ECO:0000259" key="8">
    <source>
        <dbReference type="PROSITE" id="PS50198"/>
    </source>
</evidence>
<dbReference type="Proteomes" id="UP000199169">
    <property type="component" value="Unassembled WGS sequence"/>
</dbReference>